<dbReference type="InterPro" id="IPR013761">
    <property type="entry name" value="SAM/pointed_sf"/>
</dbReference>
<feature type="region of interest" description="Disordered" evidence="1">
    <location>
        <begin position="32"/>
        <end position="60"/>
    </location>
</feature>
<dbReference type="SMART" id="SM00454">
    <property type="entry name" value="SAM"/>
    <property type="match status" value="1"/>
</dbReference>
<dbReference type="EMBL" id="CAMPGE010011871">
    <property type="protein sequence ID" value="CAI2370672.1"/>
    <property type="molecule type" value="Genomic_DNA"/>
</dbReference>
<feature type="compositionally biased region" description="Polar residues" evidence="1">
    <location>
        <begin position="43"/>
        <end position="60"/>
    </location>
</feature>
<dbReference type="Pfam" id="PF00536">
    <property type="entry name" value="SAM_1"/>
    <property type="match status" value="1"/>
</dbReference>
<reference evidence="3" key="1">
    <citation type="submission" date="2023-07" db="EMBL/GenBank/DDBJ databases">
        <authorList>
            <consortium name="AG Swart"/>
            <person name="Singh M."/>
            <person name="Singh A."/>
            <person name="Seah K."/>
            <person name="Emmerich C."/>
        </authorList>
    </citation>
    <scope>NUCLEOTIDE SEQUENCE</scope>
    <source>
        <strain evidence="3">DP1</strain>
    </source>
</reference>
<dbReference type="SUPFAM" id="SSF47769">
    <property type="entry name" value="SAM/Pointed domain"/>
    <property type="match status" value="1"/>
</dbReference>
<feature type="domain" description="SAM" evidence="2">
    <location>
        <begin position="58"/>
        <end position="124"/>
    </location>
</feature>
<dbReference type="Proteomes" id="UP001295684">
    <property type="component" value="Unassembled WGS sequence"/>
</dbReference>
<accession>A0AAD1UPL5</accession>
<name>A0AAD1UPL5_EUPCR</name>
<evidence type="ECO:0000313" key="4">
    <source>
        <dbReference type="Proteomes" id="UP001295684"/>
    </source>
</evidence>
<sequence>MLAVNRGYADNLKKIAGKNTAINFASHEDDFRPVSKESDHRTSTSTPFNQIRNNLNSEGSSVDPQVAEFLEGIKLAKYCTLFSENGIYDLDSVLQLNEDILSTLEIPLGHKLKILKKIKQVKDKRILEEEEKQPIYEDNNILPPRQEPPDYEAMPYDEPKVPEQPVQATSCGIGDDEVVDLKEGAYDEEKVRREFRQALNSWRGAIDEREEYPNEEEGCGVMSQSVPAKEHHDMQIGTDDPSKPQMVTTTIQHRGGEMDSEVDCIENDMHNLELSSSIAPSSKFTPTPKPLKTSYVPPTKVSCYNCYKLGNSTDYLFDKSLTEYYFCNPECVKAYHSKYLLCCPIDSATFLKTKGTLRNMKWYCSDICADKAEDN</sequence>
<dbReference type="Gene3D" id="1.10.150.50">
    <property type="entry name" value="Transcription Factor, Ets-1"/>
    <property type="match status" value="1"/>
</dbReference>
<evidence type="ECO:0000259" key="2">
    <source>
        <dbReference type="SMART" id="SM00454"/>
    </source>
</evidence>
<dbReference type="CDD" id="cd09487">
    <property type="entry name" value="SAM_superfamily"/>
    <property type="match status" value="1"/>
</dbReference>
<organism evidence="3 4">
    <name type="scientific">Euplotes crassus</name>
    <dbReference type="NCBI Taxonomy" id="5936"/>
    <lineage>
        <taxon>Eukaryota</taxon>
        <taxon>Sar</taxon>
        <taxon>Alveolata</taxon>
        <taxon>Ciliophora</taxon>
        <taxon>Intramacronucleata</taxon>
        <taxon>Spirotrichea</taxon>
        <taxon>Hypotrichia</taxon>
        <taxon>Euplotida</taxon>
        <taxon>Euplotidae</taxon>
        <taxon>Moneuplotes</taxon>
    </lineage>
</organism>
<proteinExistence type="predicted"/>
<dbReference type="InterPro" id="IPR001660">
    <property type="entry name" value="SAM"/>
</dbReference>
<gene>
    <name evidence="3" type="ORF">ECRASSUSDP1_LOCUS11989</name>
</gene>
<evidence type="ECO:0000313" key="3">
    <source>
        <dbReference type="EMBL" id="CAI2370672.1"/>
    </source>
</evidence>
<feature type="compositionally biased region" description="Basic and acidic residues" evidence="1">
    <location>
        <begin position="32"/>
        <end position="42"/>
    </location>
</feature>
<keyword evidence="4" id="KW-1185">Reference proteome</keyword>
<comment type="caution">
    <text evidence="3">The sequence shown here is derived from an EMBL/GenBank/DDBJ whole genome shotgun (WGS) entry which is preliminary data.</text>
</comment>
<evidence type="ECO:0000256" key="1">
    <source>
        <dbReference type="SAM" id="MobiDB-lite"/>
    </source>
</evidence>
<dbReference type="AlphaFoldDB" id="A0AAD1UPL5"/>
<protein>
    <recommendedName>
        <fullName evidence="2">SAM domain-containing protein</fullName>
    </recommendedName>
</protein>